<organism evidence="4 5">
    <name type="scientific">Benzoatithermus flavus</name>
    <dbReference type="NCBI Taxonomy" id="3108223"/>
    <lineage>
        <taxon>Bacteria</taxon>
        <taxon>Pseudomonadati</taxon>
        <taxon>Pseudomonadota</taxon>
        <taxon>Alphaproteobacteria</taxon>
        <taxon>Geminicoccales</taxon>
        <taxon>Geminicoccaceae</taxon>
        <taxon>Benzoatithermus</taxon>
    </lineage>
</organism>
<protein>
    <submittedName>
        <fullName evidence="4">GNAT family N-acetyltransferase</fullName>
    </submittedName>
</protein>
<reference evidence="4 5" key="1">
    <citation type="submission" date="2024-01" db="EMBL/GenBank/DDBJ databases">
        <title>Multi-omics insights into the function and evolution of sodium benzoate biodegradation pathways in Benzoatithermus flavus gen. nov., sp. nov. from hot spring.</title>
        <authorList>
            <person name="Hu C.-J."/>
            <person name="Li W.-J."/>
        </authorList>
    </citation>
    <scope>NUCLEOTIDE SEQUENCE [LARGE SCALE GENOMIC DNA]</scope>
    <source>
        <strain evidence="4 5">SYSU G07066</strain>
    </source>
</reference>
<dbReference type="CDD" id="cd04301">
    <property type="entry name" value="NAT_SF"/>
    <property type="match status" value="1"/>
</dbReference>
<evidence type="ECO:0000259" key="3">
    <source>
        <dbReference type="PROSITE" id="PS51186"/>
    </source>
</evidence>
<dbReference type="PROSITE" id="PS51186">
    <property type="entry name" value="GNAT"/>
    <property type="match status" value="1"/>
</dbReference>
<dbReference type="PANTHER" id="PTHR43877">
    <property type="entry name" value="AMINOALKYLPHOSPHONATE N-ACETYLTRANSFERASE-RELATED-RELATED"/>
    <property type="match status" value="1"/>
</dbReference>
<dbReference type="SUPFAM" id="SSF55729">
    <property type="entry name" value="Acyl-CoA N-acyltransferases (Nat)"/>
    <property type="match status" value="1"/>
</dbReference>
<dbReference type="Pfam" id="PF00583">
    <property type="entry name" value="Acetyltransf_1"/>
    <property type="match status" value="1"/>
</dbReference>
<evidence type="ECO:0000313" key="5">
    <source>
        <dbReference type="Proteomes" id="UP001375743"/>
    </source>
</evidence>
<keyword evidence="2" id="KW-0012">Acyltransferase</keyword>
<proteinExistence type="predicted"/>
<feature type="domain" description="N-acetyltransferase" evidence="3">
    <location>
        <begin position="4"/>
        <end position="149"/>
    </location>
</feature>
<evidence type="ECO:0000313" key="4">
    <source>
        <dbReference type="EMBL" id="MEK0082484.1"/>
    </source>
</evidence>
<evidence type="ECO:0000256" key="2">
    <source>
        <dbReference type="ARBA" id="ARBA00023315"/>
    </source>
</evidence>
<accession>A0ABU8XQ40</accession>
<keyword evidence="5" id="KW-1185">Reference proteome</keyword>
<keyword evidence="1" id="KW-0808">Transferase</keyword>
<gene>
    <name evidence="4" type="ORF">U1T56_04935</name>
</gene>
<dbReference type="InterPro" id="IPR016181">
    <property type="entry name" value="Acyl_CoA_acyltransferase"/>
</dbReference>
<name>A0ABU8XQ40_9PROT</name>
<dbReference type="Proteomes" id="UP001375743">
    <property type="component" value="Unassembled WGS sequence"/>
</dbReference>
<dbReference type="InterPro" id="IPR000182">
    <property type="entry name" value="GNAT_dom"/>
</dbReference>
<dbReference type="PANTHER" id="PTHR43877:SF2">
    <property type="entry name" value="AMINOALKYLPHOSPHONATE N-ACETYLTRANSFERASE-RELATED"/>
    <property type="match status" value="1"/>
</dbReference>
<dbReference type="Gene3D" id="3.40.630.30">
    <property type="match status" value="1"/>
</dbReference>
<dbReference type="RefSeq" id="WP_418158331.1">
    <property type="nucleotide sequence ID" value="NZ_JBBLZC010000003.1"/>
</dbReference>
<dbReference type="InterPro" id="IPR050832">
    <property type="entry name" value="Bact_Acetyltransf"/>
</dbReference>
<evidence type="ECO:0000256" key="1">
    <source>
        <dbReference type="ARBA" id="ARBA00022679"/>
    </source>
</evidence>
<comment type="caution">
    <text evidence="4">The sequence shown here is derived from an EMBL/GenBank/DDBJ whole genome shotgun (WGS) entry which is preliminary data.</text>
</comment>
<sequence length="149" mass="15826">MTDVELVPVGPAEETVLLELARAFHATSGAPLDERGAAAVAMIARGHPLARAWLIRDGAGPVVGYAVLGLGFGIEYGGPDAFVDELYLVPAARGRGIGSAVMTRLEEEARALGLKALFLVVDPENVPARTVYDRRGFAATDWQLMAKRL</sequence>
<dbReference type="EMBL" id="JBBLZC010000003">
    <property type="protein sequence ID" value="MEK0082484.1"/>
    <property type="molecule type" value="Genomic_DNA"/>
</dbReference>